<accession>A0A2I8F1L7</accession>
<dbReference type="OrthoDB" id="9106107at2"/>
<evidence type="ECO:0000313" key="2">
    <source>
        <dbReference type="Proteomes" id="UP000243502"/>
    </source>
</evidence>
<protein>
    <submittedName>
        <fullName evidence="1">Uncharacterized protein</fullName>
    </submittedName>
</protein>
<dbReference type="EMBL" id="CP026113">
    <property type="protein sequence ID" value="AUT65391.1"/>
    <property type="molecule type" value="Genomic_DNA"/>
</dbReference>
<organism evidence="1 2">
    <name type="scientific">Paraburkholderia terrae</name>
    <dbReference type="NCBI Taxonomy" id="311230"/>
    <lineage>
        <taxon>Bacteria</taxon>
        <taxon>Pseudomonadati</taxon>
        <taxon>Pseudomonadota</taxon>
        <taxon>Betaproteobacteria</taxon>
        <taxon>Burkholderiales</taxon>
        <taxon>Burkholderiaceae</taxon>
        <taxon>Paraburkholderia</taxon>
    </lineage>
</organism>
<name>A0A2I8F1L7_9BURK</name>
<evidence type="ECO:0000313" key="1">
    <source>
        <dbReference type="EMBL" id="AUT65391.1"/>
    </source>
</evidence>
<dbReference type="AlphaFoldDB" id="A0A2I8F1L7"/>
<dbReference type="RefSeq" id="WP_042305526.1">
    <property type="nucleotide sequence ID" value="NZ_CP026113.1"/>
</dbReference>
<dbReference type="Proteomes" id="UP000243502">
    <property type="component" value="Chromosome 3"/>
</dbReference>
<sequence>MQHPLPKSSFVVSYDDAEKKLSVFVVKDSDIQSFKESTVVADWPLSAIGDELGEEVARRLGVTALNVLAIYHPALKSLVTVKLEQPTLPDQDVGP</sequence>
<proteinExistence type="predicted"/>
<dbReference type="KEGG" id="pter:C2L65_38280"/>
<reference evidence="1 2" key="1">
    <citation type="submission" date="2018-01" db="EMBL/GenBank/DDBJ databases">
        <title>Species boundaries and ecological features among Paraburkholderia terrae DSMZ17804T, P. hospita DSMZ17164T and P. caribensis DSMZ13236T.</title>
        <authorList>
            <person name="Pratama A.A."/>
        </authorList>
    </citation>
    <scope>NUCLEOTIDE SEQUENCE [LARGE SCALE GENOMIC DNA]</scope>
    <source>
        <strain evidence="1 2">DSM 17804</strain>
    </source>
</reference>
<gene>
    <name evidence="1" type="ORF">C2L65_38280</name>
</gene>